<dbReference type="CDD" id="cd05247">
    <property type="entry name" value="UDP_G4E_1_SDR_e"/>
    <property type="match status" value="1"/>
</dbReference>
<evidence type="ECO:0000256" key="2">
    <source>
        <dbReference type="ARBA" id="ARBA00007637"/>
    </source>
</evidence>
<dbReference type="Gene3D" id="3.90.25.10">
    <property type="entry name" value="UDP-galactose 4-epimerase, domain 1"/>
    <property type="match status" value="1"/>
</dbReference>
<dbReference type="NCBIfam" id="TIGR01179">
    <property type="entry name" value="galE"/>
    <property type="match status" value="1"/>
</dbReference>
<gene>
    <name evidence="7" type="ORF">METZ01_LOCUS10026</name>
</gene>
<dbReference type="GO" id="GO:0033499">
    <property type="term" value="P:galactose catabolic process via UDP-galactose, Leloir pathway"/>
    <property type="evidence" value="ECO:0007669"/>
    <property type="project" value="TreeGrafter"/>
</dbReference>
<evidence type="ECO:0000256" key="4">
    <source>
        <dbReference type="ARBA" id="ARBA00023235"/>
    </source>
</evidence>
<dbReference type="Gene3D" id="3.40.50.720">
    <property type="entry name" value="NAD(P)-binding Rossmann-like Domain"/>
    <property type="match status" value="1"/>
</dbReference>
<evidence type="ECO:0000259" key="6">
    <source>
        <dbReference type="Pfam" id="PF01370"/>
    </source>
</evidence>
<keyword evidence="5" id="KW-0119">Carbohydrate metabolism</keyword>
<feature type="domain" description="NAD-dependent epimerase/dehydratase" evidence="6">
    <location>
        <begin position="3"/>
        <end position="241"/>
    </location>
</feature>
<dbReference type="PANTHER" id="PTHR43725:SF53">
    <property type="entry name" value="UDP-ARABINOSE 4-EPIMERASE 1"/>
    <property type="match status" value="1"/>
</dbReference>
<dbReference type="SUPFAM" id="SSF51735">
    <property type="entry name" value="NAD(P)-binding Rossmann-fold domains"/>
    <property type="match status" value="1"/>
</dbReference>
<accession>A0A381NRF8</accession>
<organism evidence="7">
    <name type="scientific">marine metagenome</name>
    <dbReference type="NCBI Taxonomy" id="408172"/>
    <lineage>
        <taxon>unclassified sequences</taxon>
        <taxon>metagenomes</taxon>
        <taxon>ecological metagenomes</taxon>
    </lineage>
</organism>
<protein>
    <recommendedName>
        <fullName evidence="6">NAD-dependent epimerase/dehydratase domain-containing protein</fullName>
    </recommendedName>
</protein>
<name>A0A381NRF8_9ZZZZ</name>
<dbReference type="Pfam" id="PF01370">
    <property type="entry name" value="Epimerase"/>
    <property type="match status" value="1"/>
</dbReference>
<dbReference type="EMBL" id="UINC01000546">
    <property type="protein sequence ID" value="SUZ57172.1"/>
    <property type="molecule type" value="Genomic_DNA"/>
</dbReference>
<dbReference type="InterPro" id="IPR036291">
    <property type="entry name" value="NAD(P)-bd_dom_sf"/>
</dbReference>
<dbReference type="InterPro" id="IPR001509">
    <property type="entry name" value="Epimerase_deHydtase"/>
</dbReference>
<comment type="similarity">
    <text evidence="2">Belongs to the NAD(P)-dependent epimerase/dehydratase family.</text>
</comment>
<dbReference type="AlphaFoldDB" id="A0A381NRF8"/>
<dbReference type="PANTHER" id="PTHR43725">
    <property type="entry name" value="UDP-GLUCOSE 4-EPIMERASE"/>
    <property type="match status" value="1"/>
</dbReference>
<reference evidence="7" key="1">
    <citation type="submission" date="2018-05" db="EMBL/GenBank/DDBJ databases">
        <authorList>
            <person name="Lanie J.A."/>
            <person name="Ng W.-L."/>
            <person name="Kazmierczak K.M."/>
            <person name="Andrzejewski T.M."/>
            <person name="Davidsen T.M."/>
            <person name="Wayne K.J."/>
            <person name="Tettelin H."/>
            <person name="Glass J.I."/>
            <person name="Rusch D."/>
            <person name="Podicherti R."/>
            <person name="Tsui H.-C.T."/>
            <person name="Winkler M.E."/>
        </authorList>
    </citation>
    <scope>NUCLEOTIDE SEQUENCE</scope>
</reference>
<sequence>MKVLVTGGAGYIGSHVVLALCEEGNNVVVLDDLSTGNREAVDKRALFIQGSTLNDDDLSKGLNDVDAVIHLAAFKAAGESMIHPEKYSHNNITGTITLLNAMVKQGVNKFIFSSTAAVYGYPKYLPLDENHPLEPINYYGFTKLEIERILKWYGELKGLRFAALRYFNAAGYDSLGRITSLENNPENLIPIVMEVASGRRQKMEVFGDNYDTDDGTGVRDYIHVTDLASAHVKCIEYLNENASLTVNLATGESHSVLDVINLAKEISGKDIPFDIVDRRPGDPAKLYAGTNRAFESLNWEAKYSDLKTLLETTWKVYQ</sequence>
<dbReference type="InterPro" id="IPR005886">
    <property type="entry name" value="UDP_G4E"/>
</dbReference>
<keyword evidence="4" id="KW-0413">Isomerase</keyword>
<dbReference type="GO" id="GO:0003978">
    <property type="term" value="F:UDP-glucose 4-epimerase activity"/>
    <property type="evidence" value="ECO:0007669"/>
    <property type="project" value="InterPro"/>
</dbReference>
<comment type="cofactor">
    <cofactor evidence="1">
        <name>NAD(+)</name>
        <dbReference type="ChEBI" id="CHEBI:57540"/>
    </cofactor>
</comment>
<evidence type="ECO:0000256" key="1">
    <source>
        <dbReference type="ARBA" id="ARBA00001911"/>
    </source>
</evidence>
<proteinExistence type="inferred from homology"/>
<keyword evidence="3" id="KW-0520">NAD</keyword>
<evidence type="ECO:0000313" key="7">
    <source>
        <dbReference type="EMBL" id="SUZ57172.1"/>
    </source>
</evidence>
<evidence type="ECO:0000256" key="5">
    <source>
        <dbReference type="ARBA" id="ARBA00023277"/>
    </source>
</evidence>
<evidence type="ECO:0000256" key="3">
    <source>
        <dbReference type="ARBA" id="ARBA00023027"/>
    </source>
</evidence>